<dbReference type="Proteomes" id="UP000694391">
    <property type="component" value="Unplaced"/>
</dbReference>
<accession>A0A8C0JK70</accession>
<reference evidence="2" key="1">
    <citation type="submission" date="2025-08" db="UniProtKB">
        <authorList>
            <consortium name="Ensembl"/>
        </authorList>
    </citation>
    <scope>IDENTIFICATION</scope>
</reference>
<dbReference type="AlphaFoldDB" id="A0A8C0JK70"/>
<sequence length="302" mass="32713">MCPGSFLRQVRVRSQDLDPRRPPSAGLPFLSLPCRCRRKAGGGRAGPGLLGARRGLPDVQLGGGQGGPRRRAVPPVLAGPEVGVAVGAARPPGPVGLRSPRALRPRRAYREQECPRYEANNRGVHVRCRFDDVSRLQRHIQFWVNGTSRRSGIPCSDLCVELPEIERLSPPHITATCNKSYSMMEWKVLSHFNHRFLYELQIQKGTDPASTEKVSVPRVPRTGHPEAQVCFPYCAASPPCRTPRGPHAPTPRSPGVGAEGKQLGREVLSSRGSSSVTASPPLSRIRTPVVGLRASSSGRSSS</sequence>
<dbReference type="GeneTree" id="ENSGT00940000163802"/>
<dbReference type="Gene3D" id="2.60.40.10">
    <property type="entry name" value="Immunoglobulins"/>
    <property type="match status" value="2"/>
</dbReference>
<feature type="region of interest" description="Disordered" evidence="1">
    <location>
        <begin position="241"/>
        <end position="302"/>
    </location>
</feature>
<protein>
    <submittedName>
        <fullName evidence="2">Uncharacterized protein</fullName>
    </submittedName>
</protein>
<name>A0A8C0JK70_CANLU</name>
<feature type="compositionally biased region" description="Low complexity" evidence="1">
    <location>
        <begin position="50"/>
        <end position="60"/>
    </location>
</feature>
<dbReference type="Ensembl" id="ENSCAFT00020001832.1">
    <property type="protein sequence ID" value="ENSCAFP00020001561.1"/>
    <property type="gene ID" value="ENSCAFG00020001393.1"/>
</dbReference>
<proteinExistence type="predicted"/>
<evidence type="ECO:0000313" key="2">
    <source>
        <dbReference type="Ensembl" id="ENSCAFP00020001561.1"/>
    </source>
</evidence>
<reference evidence="2" key="2">
    <citation type="submission" date="2025-09" db="UniProtKB">
        <authorList>
            <consortium name="Ensembl"/>
        </authorList>
    </citation>
    <scope>IDENTIFICATION</scope>
</reference>
<organism evidence="2 3">
    <name type="scientific">Canis lupus dingo</name>
    <name type="common">dingo</name>
    <dbReference type="NCBI Taxonomy" id="286419"/>
    <lineage>
        <taxon>Eukaryota</taxon>
        <taxon>Metazoa</taxon>
        <taxon>Chordata</taxon>
        <taxon>Craniata</taxon>
        <taxon>Vertebrata</taxon>
        <taxon>Euteleostomi</taxon>
        <taxon>Mammalia</taxon>
        <taxon>Eutheria</taxon>
        <taxon>Laurasiatheria</taxon>
        <taxon>Carnivora</taxon>
        <taxon>Caniformia</taxon>
        <taxon>Canidae</taxon>
        <taxon>Canis</taxon>
    </lineage>
</organism>
<evidence type="ECO:0000313" key="3">
    <source>
        <dbReference type="Proteomes" id="UP000694391"/>
    </source>
</evidence>
<dbReference type="InterPro" id="IPR013783">
    <property type="entry name" value="Ig-like_fold"/>
</dbReference>
<keyword evidence="3" id="KW-1185">Reference proteome</keyword>
<feature type="compositionally biased region" description="Polar residues" evidence="1">
    <location>
        <begin position="270"/>
        <end position="280"/>
    </location>
</feature>
<evidence type="ECO:0000256" key="1">
    <source>
        <dbReference type="SAM" id="MobiDB-lite"/>
    </source>
</evidence>
<feature type="region of interest" description="Disordered" evidence="1">
    <location>
        <begin position="42"/>
        <end position="70"/>
    </location>
</feature>